<dbReference type="Pfam" id="PF07866">
    <property type="entry name" value="DUF1653"/>
    <property type="match status" value="1"/>
</dbReference>
<name>A0A162L862_9CLOT</name>
<proteinExistence type="predicted"/>
<dbReference type="AlphaFoldDB" id="A0A162L862"/>
<feature type="domain" description="DUF1653" evidence="1">
    <location>
        <begin position="19"/>
        <end position="81"/>
    </location>
</feature>
<dbReference type="EMBL" id="LROR01000108">
    <property type="protein sequence ID" value="OBR89945.1"/>
    <property type="molecule type" value="Genomic_DNA"/>
</dbReference>
<organism evidence="2 4">
    <name type="scientific">Clostridium coskatii</name>
    <dbReference type="NCBI Taxonomy" id="1705578"/>
    <lineage>
        <taxon>Bacteria</taxon>
        <taxon>Bacillati</taxon>
        <taxon>Bacillota</taxon>
        <taxon>Clostridia</taxon>
        <taxon>Eubacteriales</taxon>
        <taxon>Clostridiaceae</taxon>
        <taxon>Clostridium</taxon>
    </lineage>
</organism>
<gene>
    <name evidence="3" type="ORF">CLCOS_42540</name>
    <name evidence="2" type="ORF">WX73_00941</name>
</gene>
<dbReference type="PATRIC" id="fig|1705578.3.peg.1332"/>
<evidence type="ECO:0000313" key="5">
    <source>
        <dbReference type="Proteomes" id="UP000093694"/>
    </source>
</evidence>
<evidence type="ECO:0000313" key="3">
    <source>
        <dbReference type="EMBL" id="OBR89945.1"/>
    </source>
</evidence>
<comment type="caution">
    <text evidence="2">The sequence shown here is derived from an EMBL/GenBank/DDBJ whole genome shotgun (WGS) entry which is preliminary data.</text>
</comment>
<dbReference type="Proteomes" id="UP000093694">
    <property type="component" value="Unassembled WGS sequence"/>
</dbReference>
<dbReference type="Proteomes" id="UP000077384">
    <property type="component" value="Unassembled WGS sequence"/>
</dbReference>
<evidence type="ECO:0000259" key="1">
    <source>
        <dbReference type="Pfam" id="PF07866"/>
    </source>
</evidence>
<reference evidence="2 4" key="1">
    <citation type="journal article" date="2015" name="Biotechnol. Bioeng.">
        <title>Genome sequence and phenotypic characterization of Caulobacter segnis.</title>
        <authorList>
            <person name="Patel S."/>
            <person name="Fletcher B."/>
            <person name="Scott D.C."/>
            <person name="Ely B."/>
        </authorList>
    </citation>
    <scope>NUCLEOTIDE SEQUENCE [LARGE SCALE GENOMIC DNA]</scope>
    <source>
        <strain evidence="2 4">PS02</strain>
    </source>
</reference>
<accession>A0A162L862</accession>
<dbReference type="RefSeq" id="WP_153042975.1">
    <property type="nucleotide sequence ID" value="NZ_LITQ01000020.1"/>
</dbReference>
<sequence length="84" mass="10184">MHELEKRKIELRNHKGKMVRHFKNKSYLILDFATHTETEEELVIYKALYGNCGVFARPIDMFVSEVDHEKYPEISQKWRFELIK</sequence>
<evidence type="ECO:0000313" key="4">
    <source>
        <dbReference type="Proteomes" id="UP000077384"/>
    </source>
</evidence>
<keyword evidence="5" id="KW-1185">Reference proteome</keyword>
<dbReference type="InterPro" id="IPR023387">
    <property type="entry name" value="DUF1653-like_dom"/>
</dbReference>
<dbReference type="Gene3D" id="2.30.30.320">
    <property type="entry name" value="DUF1653-like domain"/>
    <property type="match status" value="1"/>
</dbReference>
<reference evidence="3 5" key="2">
    <citation type="journal article" date="2016" name="Front. Microbiol.">
        <title>Industrial Acetogenic Biocatalysts: A Comparative Metabolic and Genomic Analysis.</title>
        <authorList>
            <person name="Bengelsdorf F."/>
            <person name="Poehlein A."/>
            <person name="Sonja S."/>
            <person name="Erz C."/>
            <person name="Hummel T."/>
            <person name="Hoffmeister S."/>
            <person name="Daniel R."/>
            <person name="Durre P."/>
        </authorList>
    </citation>
    <scope>NUCLEOTIDE SEQUENCE [LARGE SCALE GENOMIC DNA]</scope>
    <source>
        <strain evidence="3 5">PTA-10522</strain>
    </source>
</reference>
<protein>
    <recommendedName>
        <fullName evidence="1">DUF1653 domain-containing protein</fullName>
    </recommendedName>
</protein>
<evidence type="ECO:0000313" key="2">
    <source>
        <dbReference type="EMBL" id="OAA92462.1"/>
    </source>
</evidence>
<dbReference type="InterPro" id="IPR037135">
    <property type="entry name" value="DUF1653-like_dom_sf"/>
</dbReference>
<dbReference type="EMBL" id="LITQ01000020">
    <property type="protein sequence ID" value="OAA92462.1"/>
    <property type="molecule type" value="Genomic_DNA"/>
</dbReference>